<gene>
    <name evidence="7" type="primary">Hsp_GrpE</name>
</gene>
<dbReference type="CDD" id="cd00446">
    <property type="entry name" value="GrpE"/>
    <property type="match status" value="1"/>
</dbReference>
<comment type="function">
    <text evidence="3">Essential component of the PAM complex, a complex required for the translocation of transit peptide-containing proteins from the inner membrane into the mitochondrial matrix in an ATP-dependent manner.</text>
</comment>
<protein>
    <recommendedName>
        <fullName evidence="3">GrpE protein homolog</fullName>
    </recommendedName>
</protein>
<feature type="chain" id="PRO_5003608130" description="GrpE protein homolog" evidence="6">
    <location>
        <begin position="23"/>
        <end position="245"/>
    </location>
</feature>
<comment type="similarity">
    <text evidence="1 4">Belongs to the GrpE family.</text>
</comment>
<dbReference type="InterPro" id="IPR013805">
    <property type="entry name" value="GrpE_CC"/>
</dbReference>
<dbReference type="InterPro" id="IPR000740">
    <property type="entry name" value="GrpE"/>
</dbReference>
<reference evidence="7" key="1">
    <citation type="journal article" date="2012" name="Mol. Biol. Evol.">
        <title>Transcriptomic Evidence for the Expression of Horizontally Transferred Algal Nuclear Genes in the Photosynthetic Sea Slug, Elysia chlorotica.</title>
        <authorList>
            <person name="Pierce S.K."/>
            <person name="Fang X."/>
            <person name="Schwartz J.A."/>
            <person name="Jiang X."/>
            <person name="Zhao W."/>
            <person name="Curtis N.E."/>
            <person name="Kocot K.M."/>
            <person name="Yang B."/>
            <person name="Wang J."/>
        </authorList>
    </citation>
    <scope>NUCLEOTIDE SEQUENCE</scope>
</reference>
<keyword evidence="7" id="KW-0346">Stress response</keyword>
<accession>H6WB81</accession>
<evidence type="ECO:0000313" key="7">
    <source>
        <dbReference type="EMBL" id="AFA52569.1"/>
    </source>
</evidence>
<dbReference type="PROSITE" id="PS01071">
    <property type="entry name" value="GRPE"/>
    <property type="match status" value="1"/>
</dbReference>
<dbReference type="PANTHER" id="PTHR21237">
    <property type="entry name" value="GRPE PROTEIN"/>
    <property type="match status" value="1"/>
</dbReference>
<dbReference type="HAMAP" id="MF_01151">
    <property type="entry name" value="GrpE"/>
    <property type="match status" value="1"/>
</dbReference>
<dbReference type="SUPFAM" id="SSF58014">
    <property type="entry name" value="Coiled-coil domain of nucleotide exchange factor GrpE"/>
    <property type="match status" value="1"/>
</dbReference>
<proteinExistence type="inferred from homology"/>
<evidence type="ECO:0000256" key="1">
    <source>
        <dbReference type="ARBA" id="ARBA00009054"/>
    </source>
</evidence>
<dbReference type="PROSITE" id="PS51257">
    <property type="entry name" value="PROKAR_LIPOPROTEIN"/>
    <property type="match status" value="1"/>
</dbReference>
<evidence type="ECO:0000256" key="6">
    <source>
        <dbReference type="SAM" id="SignalP"/>
    </source>
</evidence>
<dbReference type="GO" id="GO:0051087">
    <property type="term" value="F:protein-folding chaperone binding"/>
    <property type="evidence" value="ECO:0007669"/>
    <property type="project" value="InterPro"/>
</dbReference>
<dbReference type="GO" id="GO:0000774">
    <property type="term" value="F:adenyl-nucleotide exchange factor activity"/>
    <property type="evidence" value="ECO:0007669"/>
    <property type="project" value="InterPro"/>
</dbReference>
<feature type="coiled-coil region" evidence="5">
    <location>
        <begin position="81"/>
        <end position="133"/>
    </location>
</feature>
<dbReference type="GO" id="GO:0005759">
    <property type="term" value="C:mitochondrial matrix"/>
    <property type="evidence" value="ECO:0007669"/>
    <property type="project" value="UniProtKB-SubCell"/>
</dbReference>
<dbReference type="Pfam" id="PF01025">
    <property type="entry name" value="GrpE"/>
    <property type="match status" value="1"/>
</dbReference>
<keyword evidence="3" id="KW-0496">Mitochondrion</keyword>
<organism evidence="7">
    <name type="scientific">Vaucheria litorea</name>
    <name type="common">Yellow-green alga</name>
    <dbReference type="NCBI Taxonomy" id="109269"/>
    <lineage>
        <taxon>Eukaryota</taxon>
        <taxon>Sar</taxon>
        <taxon>Stramenopiles</taxon>
        <taxon>Ochrophyta</taxon>
        <taxon>PX clade</taxon>
        <taxon>Xanthophyceae</taxon>
        <taxon>Vaucheriales</taxon>
        <taxon>Vaucheriaceae</taxon>
        <taxon>Vaucheria</taxon>
    </lineage>
</organism>
<dbReference type="GO" id="GO:0042803">
    <property type="term" value="F:protein homodimerization activity"/>
    <property type="evidence" value="ECO:0007669"/>
    <property type="project" value="InterPro"/>
</dbReference>
<name>H6WB81_VAULI</name>
<dbReference type="GO" id="GO:0006457">
    <property type="term" value="P:protein folding"/>
    <property type="evidence" value="ECO:0007669"/>
    <property type="project" value="InterPro"/>
</dbReference>
<evidence type="ECO:0000256" key="5">
    <source>
        <dbReference type="SAM" id="Coils"/>
    </source>
</evidence>
<dbReference type="PANTHER" id="PTHR21237:SF40">
    <property type="entry name" value="CELL CYCLE AND APOPTOSIS REGULATOR PROTEIN 2"/>
    <property type="match status" value="1"/>
</dbReference>
<evidence type="ECO:0000256" key="4">
    <source>
        <dbReference type="RuleBase" id="RU004478"/>
    </source>
</evidence>
<evidence type="ECO:0000256" key="3">
    <source>
        <dbReference type="RuleBase" id="RU000640"/>
    </source>
</evidence>
<dbReference type="InterPro" id="IPR009012">
    <property type="entry name" value="GrpE_head"/>
</dbReference>
<evidence type="ECO:0000256" key="2">
    <source>
        <dbReference type="ARBA" id="ARBA00023186"/>
    </source>
</evidence>
<dbReference type="EMBL" id="JQ062400">
    <property type="protein sequence ID" value="AFA52569.1"/>
    <property type="molecule type" value="Genomic_DNA"/>
</dbReference>
<keyword evidence="6" id="KW-0732">Signal</keyword>
<dbReference type="AlphaFoldDB" id="H6WB81"/>
<keyword evidence="5" id="KW-0175">Coiled coil</keyword>
<dbReference type="Gene3D" id="3.90.20.20">
    <property type="match status" value="1"/>
</dbReference>
<dbReference type="SUPFAM" id="SSF51064">
    <property type="entry name" value="Head domain of nucleotide exchange factor GrpE"/>
    <property type="match status" value="1"/>
</dbReference>
<comment type="subcellular location">
    <subcellularLocation>
        <location evidence="3">Mitochondrion matrix</location>
    </subcellularLocation>
</comment>
<sequence>MIAKQSSFLFLILFCIACVTNSFFSASCVTKSTHSISPTTTYFKTESTSENEQKVASNLIHRSKANDDDLLQTPQFLTKKIEVLNKQIAKKEEEISAANLEADKEWEEWGPQIERLEREFENVRARMLNDTMEASTSAKVKVLKEILAVSDNFMRASQAISPSTEGEIAVVDYYKSIYEEMQAVFVALGMKPIATVGEPFDYNLHEAVMRQSSEFDEDIVCLELTKGFMVGKELIRPAMVAVSTG</sequence>
<dbReference type="Gene3D" id="2.30.22.10">
    <property type="entry name" value="Head domain of nucleotide exchange factor GrpE"/>
    <property type="match status" value="1"/>
</dbReference>
<feature type="signal peptide" evidence="6">
    <location>
        <begin position="1"/>
        <end position="22"/>
    </location>
</feature>
<dbReference type="GO" id="GO:0051082">
    <property type="term" value="F:unfolded protein binding"/>
    <property type="evidence" value="ECO:0007669"/>
    <property type="project" value="TreeGrafter"/>
</dbReference>
<keyword evidence="2 3" id="KW-0143">Chaperone</keyword>
<dbReference type="PRINTS" id="PR00773">
    <property type="entry name" value="GRPEPROTEIN"/>
</dbReference>